<evidence type="ECO:0000256" key="1">
    <source>
        <dbReference type="ARBA" id="ARBA00004202"/>
    </source>
</evidence>
<keyword evidence="3 6" id="KW-1003">Cell membrane</keyword>
<dbReference type="OrthoDB" id="5917823at2759"/>
<dbReference type="GO" id="GO:0070836">
    <property type="term" value="P:caveola assembly"/>
    <property type="evidence" value="ECO:0007669"/>
    <property type="project" value="InterPro"/>
</dbReference>
<dbReference type="GO" id="GO:0000139">
    <property type="term" value="C:Golgi membrane"/>
    <property type="evidence" value="ECO:0007669"/>
    <property type="project" value="UniProtKB-SubCell"/>
</dbReference>
<dbReference type="Ensembl" id="ENSCSET00000001846.1">
    <property type="protein sequence ID" value="ENSCSEP00000001813.1"/>
    <property type="gene ID" value="ENSCSEG00000001235.1"/>
</dbReference>
<dbReference type="GO" id="GO:0042383">
    <property type="term" value="C:sarcolemma"/>
    <property type="evidence" value="ECO:0007669"/>
    <property type="project" value="TreeGrafter"/>
</dbReference>
<reference evidence="9 10" key="1">
    <citation type="journal article" date="2014" name="Nat. Genet.">
        <title>Whole-genome sequence of a flatfish provides insights into ZW sex chromosome evolution and adaptation to a benthic lifestyle.</title>
        <authorList>
            <person name="Chen S."/>
            <person name="Zhang G."/>
            <person name="Shao C."/>
            <person name="Huang Q."/>
            <person name="Liu G."/>
            <person name="Zhang P."/>
            <person name="Song W."/>
            <person name="An N."/>
            <person name="Chalopin D."/>
            <person name="Volff J.N."/>
            <person name="Hong Y."/>
            <person name="Li Q."/>
            <person name="Sha Z."/>
            <person name="Zhou H."/>
            <person name="Xie M."/>
            <person name="Yu Q."/>
            <person name="Liu Y."/>
            <person name="Xiang H."/>
            <person name="Wang N."/>
            <person name="Wu K."/>
            <person name="Yang C."/>
            <person name="Zhou Q."/>
            <person name="Liao X."/>
            <person name="Yang L."/>
            <person name="Hu Q."/>
            <person name="Zhang J."/>
            <person name="Meng L."/>
            <person name="Jin L."/>
            <person name="Tian Y."/>
            <person name="Lian J."/>
            <person name="Yang J."/>
            <person name="Miao G."/>
            <person name="Liu S."/>
            <person name="Liang Z."/>
            <person name="Yan F."/>
            <person name="Li Y."/>
            <person name="Sun B."/>
            <person name="Zhang H."/>
            <person name="Zhang J."/>
            <person name="Zhu Y."/>
            <person name="Du M."/>
            <person name="Zhao Y."/>
            <person name="Schartl M."/>
            <person name="Tang Q."/>
            <person name="Wang J."/>
        </authorList>
    </citation>
    <scope>NUCLEOTIDE SEQUENCE</scope>
</reference>
<proteinExistence type="inferred from homology"/>
<comment type="function">
    <text evidence="6">May act as a scaffolding protein within caveolar membranes. Interacts directly with G-protein alpha subunits and can functionally regulate their activity.</text>
</comment>
<evidence type="ECO:0000256" key="4">
    <source>
        <dbReference type="ARBA" id="ARBA00023034"/>
    </source>
</evidence>
<comment type="similarity">
    <text evidence="2 6">Belongs to the caveolin family.</text>
</comment>
<dbReference type="GeneID" id="103384571"/>
<dbReference type="STRING" id="244447.ENSCSEP00000001813"/>
<evidence type="ECO:0000256" key="7">
    <source>
        <dbReference type="SAM" id="MobiDB-lite"/>
    </source>
</evidence>
<dbReference type="PANTHER" id="PTHR10844:SF13">
    <property type="entry name" value="CAVEOLIN"/>
    <property type="match status" value="1"/>
</dbReference>
<dbReference type="GO" id="GO:0060090">
    <property type="term" value="F:molecular adaptor activity"/>
    <property type="evidence" value="ECO:0007669"/>
    <property type="project" value="TreeGrafter"/>
</dbReference>
<dbReference type="PANTHER" id="PTHR10844">
    <property type="entry name" value="CAVEOLIN"/>
    <property type="match status" value="1"/>
</dbReference>
<evidence type="ECO:0000256" key="8">
    <source>
        <dbReference type="SAM" id="Phobius"/>
    </source>
</evidence>
<keyword evidence="8" id="KW-0812">Transmembrane</keyword>
<keyword evidence="10" id="KW-1185">Reference proteome</keyword>
<dbReference type="CTD" id="791212"/>
<evidence type="ECO:0000256" key="5">
    <source>
        <dbReference type="ARBA" id="ARBA00023136"/>
    </source>
</evidence>
<evidence type="ECO:0000256" key="2">
    <source>
        <dbReference type="ARBA" id="ARBA00010988"/>
    </source>
</evidence>
<dbReference type="AlphaFoldDB" id="A0A3P8UNH1"/>
<name>A0A3P8UNH1_CYNSE</name>
<evidence type="ECO:0000256" key="3">
    <source>
        <dbReference type="ARBA" id="ARBA00022475"/>
    </source>
</evidence>
<accession>A0A3P8UNH1</accession>
<evidence type="ECO:0000256" key="6">
    <source>
        <dbReference type="RuleBase" id="RU000680"/>
    </source>
</evidence>
<feature type="transmembrane region" description="Helical" evidence="8">
    <location>
        <begin position="121"/>
        <end position="150"/>
    </location>
</feature>
<feature type="region of interest" description="Disordered" evidence="7">
    <location>
        <begin position="1"/>
        <end position="76"/>
    </location>
</feature>
<comment type="subcellular location">
    <subcellularLocation>
        <location evidence="1 6">Cell membrane</location>
        <topology evidence="1 6">Peripheral membrane protein</topology>
    </subcellularLocation>
    <subcellularLocation>
        <location evidence="6">Golgi apparatus membrane</location>
        <topology evidence="6">Peripheral membrane protein</topology>
    </subcellularLocation>
    <subcellularLocation>
        <location evidence="6">Membrane</location>
        <location evidence="6">Caveola</location>
        <topology evidence="6">Peripheral membrane protein</topology>
    </subcellularLocation>
</comment>
<protein>
    <recommendedName>
        <fullName evidence="6">Caveolin</fullName>
    </recommendedName>
</protein>
<organism evidence="9 10">
    <name type="scientific">Cynoglossus semilaevis</name>
    <name type="common">Tongue sole</name>
    <dbReference type="NCBI Taxonomy" id="244447"/>
    <lineage>
        <taxon>Eukaryota</taxon>
        <taxon>Metazoa</taxon>
        <taxon>Chordata</taxon>
        <taxon>Craniata</taxon>
        <taxon>Vertebrata</taxon>
        <taxon>Euteleostomi</taxon>
        <taxon>Actinopterygii</taxon>
        <taxon>Neopterygii</taxon>
        <taxon>Teleostei</taxon>
        <taxon>Neoteleostei</taxon>
        <taxon>Acanthomorphata</taxon>
        <taxon>Carangaria</taxon>
        <taxon>Pleuronectiformes</taxon>
        <taxon>Pleuronectoidei</taxon>
        <taxon>Cynoglossidae</taxon>
        <taxon>Cynoglossinae</taxon>
        <taxon>Cynoglossus</taxon>
    </lineage>
</organism>
<dbReference type="Pfam" id="PF01146">
    <property type="entry name" value="Caveolin"/>
    <property type="match status" value="1"/>
</dbReference>
<evidence type="ECO:0000313" key="10">
    <source>
        <dbReference type="Proteomes" id="UP000265120"/>
    </source>
</evidence>
<dbReference type="GO" id="GO:0005901">
    <property type="term" value="C:caveola"/>
    <property type="evidence" value="ECO:0007669"/>
    <property type="project" value="UniProtKB-SubCell"/>
</dbReference>
<dbReference type="GO" id="GO:0051480">
    <property type="term" value="P:regulation of cytosolic calcium ion concentration"/>
    <property type="evidence" value="ECO:0007669"/>
    <property type="project" value="TreeGrafter"/>
</dbReference>
<dbReference type="InterPro" id="IPR001612">
    <property type="entry name" value="Caveolin"/>
</dbReference>
<keyword evidence="4 6" id="KW-0333">Golgi apparatus</keyword>
<dbReference type="RefSeq" id="XP_024914823.1">
    <property type="nucleotide sequence ID" value="XM_025059055.1"/>
</dbReference>
<dbReference type="Ensembl" id="ENSCSET00000001842.1">
    <property type="protein sequence ID" value="ENSCSEP00000001810.1"/>
    <property type="gene ID" value="ENSCSEG00000001235.1"/>
</dbReference>
<dbReference type="GeneTree" id="ENSGT00950000183006"/>
<dbReference type="KEGG" id="csem:103384571"/>
<reference evidence="9" key="2">
    <citation type="submission" date="2025-05" db="UniProtKB">
        <authorList>
            <consortium name="Ensembl"/>
        </authorList>
    </citation>
    <scope>IDENTIFICATION</scope>
</reference>
<evidence type="ECO:0000313" key="9">
    <source>
        <dbReference type="Ensembl" id="ENSCSEP00000001810.1"/>
    </source>
</evidence>
<dbReference type="GO" id="GO:0005925">
    <property type="term" value="C:focal adhesion"/>
    <property type="evidence" value="ECO:0007669"/>
    <property type="project" value="TreeGrafter"/>
</dbReference>
<keyword evidence="8" id="KW-1133">Transmembrane helix</keyword>
<dbReference type="Proteomes" id="UP000265120">
    <property type="component" value="Chromosome 10"/>
</dbReference>
<sequence>MMMISDDCLVECKISDDSDEDERAGGEHRSTPHPPPPPEFRSKAPTPAPKPPTPPAAVPPSVTPTSTPTLTTAVSRDPHGINKHLQLDVSDILAEPAAPRSLDKVWSYSIAAFQEARFWTYLLLTTLLAVPMAFLCGLFLAVLAALHVWFVVPCVQLSNTFLPCLTSVWTCAVDDVISPLCSSLALCCSQIAISLSNKDWRPVKDKDAALV</sequence>
<dbReference type="GO" id="GO:0030154">
    <property type="term" value="P:cell differentiation"/>
    <property type="evidence" value="ECO:0007669"/>
    <property type="project" value="TreeGrafter"/>
</dbReference>
<dbReference type="OMA" id="RIWTYRC"/>
<feature type="compositionally biased region" description="Pro residues" evidence="7">
    <location>
        <begin position="46"/>
        <end position="62"/>
    </location>
</feature>
<keyword evidence="5 6" id="KW-0472">Membrane</keyword>
<feature type="compositionally biased region" description="Low complexity" evidence="7">
    <location>
        <begin position="63"/>
        <end position="75"/>
    </location>
</feature>